<feature type="compositionally biased region" description="Low complexity" evidence="1">
    <location>
        <begin position="112"/>
        <end position="127"/>
    </location>
</feature>
<gene>
    <name evidence="2" type="ORF">AMECASPLE_028068</name>
</gene>
<name>A0ABV0Y5M8_9TELE</name>
<feature type="compositionally biased region" description="Low complexity" evidence="1">
    <location>
        <begin position="221"/>
        <end position="230"/>
    </location>
</feature>
<sequence length="237" mass="25845">LFKHISELETFSRYCSRQKKKGDQNKRSPSIATMNGGSLMYLLAAVYMTYITSEIIQPTQDIAQSAEMKTNRTQGTSHVHLGTSKILEEHGNKATSESAVPMANAQECCKTTQSSDSDTSQPPSISSEGNASFVGESPASAGAKRISGTTSQDALQPSDVKSGNTPTGISLLSQNGGVQYNNIQSHVTTNCDFHKTNNCPVNPILSIHHKKIHHTNSRPGTNNQTRQRNNNIKKHFW</sequence>
<keyword evidence="3" id="KW-1185">Reference proteome</keyword>
<comment type="caution">
    <text evidence="2">The sequence shown here is derived from an EMBL/GenBank/DDBJ whole genome shotgun (WGS) entry which is preliminary data.</text>
</comment>
<reference evidence="2 3" key="1">
    <citation type="submission" date="2021-06" db="EMBL/GenBank/DDBJ databases">
        <authorList>
            <person name="Palmer J.M."/>
        </authorList>
    </citation>
    <scope>NUCLEOTIDE SEQUENCE [LARGE SCALE GENOMIC DNA]</scope>
    <source>
        <strain evidence="2 3">AS_MEX2019</strain>
        <tissue evidence="2">Muscle</tissue>
    </source>
</reference>
<dbReference type="Proteomes" id="UP001469553">
    <property type="component" value="Unassembled WGS sequence"/>
</dbReference>
<dbReference type="EMBL" id="JAHRIP010021858">
    <property type="protein sequence ID" value="MEQ2288932.1"/>
    <property type="molecule type" value="Genomic_DNA"/>
</dbReference>
<protein>
    <submittedName>
        <fullName evidence="2">Uncharacterized protein</fullName>
    </submittedName>
</protein>
<evidence type="ECO:0000313" key="2">
    <source>
        <dbReference type="EMBL" id="MEQ2288932.1"/>
    </source>
</evidence>
<feature type="compositionally biased region" description="Polar residues" evidence="1">
    <location>
        <begin position="147"/>
        <end position="173"/>
    </location>
</feature>
<evidence type="ECO:0000313" key="3">
    <source>
        <dbReference type="Proteomes" id="UP001469553"/>
    </source>
</evidence>
<accession>A0ABV0Y5M8</accession>
<proteinExistence type="predicted"/>
<evidence type="ECO:0000256" key="1">
    <source>
        <dbReference type="SAM" id="MobiDB-lite"/>
    </source>
</evidence>
<feature type="region of interest" description="Disordered" evidence="1">
    <location>
        <begin position="213"/>
        <end position="237"/>
    </location>
</feature>
<organism evidence="2 3">
    <name type="scientific">Ameca splendens</name>
    <dbReference type="NCBI Taxonomy" id="208324"/>
    <lineage>
        <taxon>Eukaryota</taxon>
        <taxon>Metazoa</taxon>
        <taxon>Chordata</taxon>
        <taxon>Craniata</taxon>
        <taxon>Vertebrata</taxon>
        <taxon>Euteleostomi</taxon>
        <taxon>Actinopterygii</taxon>
        <taxon>Neopterygii</taxon>
        <taxon>Teleostei</taxon>
        <taxon>Neoteleostei</taxon>
        <taxon>Acanthomorphata</taxon>
        <taxon>Ovalentaria</taxon>
        <taxon>Atherinomorphae</taxon>
        <taxon>Cyprinodontiformes</taxon>
        <taxon>Goodeidae</taxon>
        <taxon>Ameca</taxon>
    </lineage>
</organism>
<feature type="region of interest" description="Disordered" evidence="1">
    <location>
        <begin position="107"/>
        <end position="173"/>
    </location>
</feature>
<feature type="non-terminal residue" evidence="2">
    <location>
        <position position="1"/>
    </location>
</feature>